<reference evidence="7 8" key="1">
    <citation type="journal article" date="2014" name="Genome Announc.">
        <title>Draft Genome Sequence of Magnetospirillum sp. Strain SO-1, a Freshwater Magnetotactic Bacterium Isolated from the Ol'khovka River, Russia.</title>
        <authorList>
            <person name="Grouzdev D.S."/>
            <person name="Dziuba M.V."/>
            <person name="Sukhacheva M.S."/>
            <person name="Mardanov A.V."/>
            <person name="Beletskiy A.V."/>
            <person name="Kuznetsov B.B."/>
            <person name="Skryabin K.G."/>
        </authorList>
    </citation>
    <scope>NUCLEOTIDE SEQUENCE [LARGE SCALE GENOMIC DNA]</scope>
    <source>
        <strain evidence="7 8">SO-1</strain>
    </source>
</reference>
<dbReference type="SUPFAM" id="SSF48230">
    <property type="entry name" value="Chondroitin AC/alginate lyase"/>
    <property type="match status" value="1"/>
</dbReference>
<dbReference type="Gene3D" id="2.70.98.70">
    <property type="match status" value="1"/>
</dbReference>
<accession>M3A9G2</accession>
<keyword evidence="4" id="KW-0456">Lyase</keyword>
<evidence type="ECO:0000256" key="3">
    <source>
        <dbReference type="ARBA" id="ARBA00022764"/>
    </source>
</evidence>
<dbReference type="RefSeq" id="WP_008619034.1">
    <property type="nucleotide sequence ID" value="NZ_AONQ01000042.1"/>
</dbReference>
<proteinExistence type="predicted"/>
<dbReference type="PATRIC" id="fig|1244869.3.peg.3018"/>
<dbReference type="EMBL" id="AONQ01000042">
    <property type="protein sequence ID" value="EME69124.1"/>
    <property type="molecule type" value="Genomic_DNA"/>
</dbReference>
<evidence type="ECO:0000256" key="2">
    <source>
        <dbReference type="ARBA" id="ARBA00022729"/>
    </source>
</evidence>
<keyword evidence="8" id="KW-1185">Reference proteome</keyword>
<protein>
    <submittedName>
        <fullName evidence="7">Uncharacterized protein</fullName>
    </submittedName>
</protein>
<comment type="caution">
    <text evidence="7">The sequence shown here is derived from an EMBL/GenBank/DDBJ whole genome shotgun (WGS) entry which is preliminary data.</text>
</comment>
<keyword evidence="2" id="KW-0732">Signal</keyword>
<dbReference type="InterPro" id="IPR008929">
    <property type="entry name" value="Chondroitin_lyas"/>
</dbReference>
<dbReference type="Pfam" id="PF07940">
    <property type="entry name" value="Hepar_II_III_C"/>
    <property type="match status" value="1"/>
</dbReference>
<dbReference type="GO" id="GO:0016829">
    <property type="term" value="F:lyase activity"/>
    <property type="evidence" value="ECO:0007669"/>
    <property type="project" value="UniProtKB-KW"/>
</dbReference>
<feature type="domain" description="Heparin-sulfate lyase N-terminal" evidence="6">
    <location>
        <begin position="165"/>
        <end position="381"/>
    </location>
</feature>
<dbReference type="InterPro" id="IPR031680">
    <property type="entry name" value="Hepar_II_III_N"/>
</dbReference>
<gene>
    <name evidence="7" type="ORF">H261_15005</name>
</gene>
<dbReference type="Pfam" id="PF16889">
    <property type="entry name" value="Hepar_II_III_N"/>
    <property type="match status" value="1"/>
</dbReference>
<dbReference type="eggNOG" id="COG5360">
    <property type="taxonomic scope" value="Bacteria"/>
</dbReference>
<keyword evidence="3" id="KW-0574">Periplasm</keyword>
<feature type="domain" description="Heparinase II/III-like C-terminal" evidence="5">
    <location>
        <begin position="469"/>
        <end position="603"/>
    </location>
</feature>
<evidence type="ECO:0000313" key="7">
    <source>
        <dbReference type="EMBL" id="EME69124.1"/>
    </source>
</evidence>
<evidence type="ECO:0000256" key="4">
    <source>
        <dbReference type="ARBA" id="ARBA00023239"/>
    </source>
</evidence>
<evidence type="ECO:0000256" key="1">
    <source>
        <dbReference type="ARBA" id="ARBA00004418"/>
    </source>
</evidence>
<evidence type="ECO:0000313" key="8">
    <source>
        <dbReference type="Proteomes" id="UP000011744"/>
    </source>
</evidence>
<dbReference type="STRING" id="1244869.H261_15005"/>
<evidence type="ECO:0000259" key="5">
    <source>
        <dbReference type="Pfam" id="PF07940"/>
    </source>
</evidence>
<organism evidence="7 8">
    <name type="scientific">Paramagnetospirillum caucaseum</name>
    <dbReference type="NCBI Taxonomy" id="1244869"/>
    <lineage>
        <taxon>Bacteria</taxon>
        <taxon>Pseudomonadati</taxon>
        <taxon>Pseudomonadota</taxon>
        <taxon>Alphaproteobacteria</taxon>
        <taxon>Rhodospirillales</taxon>
        <taxon>Magnetospirillaceae</taxon>
        <taxon>Paramagnetospirillum</taxon>
    </lineage>
</organism>
<sequence length="646" mass="70709">MSLGHLIRAALSLPPRVALAKAARLAKKALHAQVTGRIMRRRCSYPDPGEAGDRLVPRLAALDQSLIPPAIARLAGCTRRHEFDLLGSGPVVVERGRSYAGFGPWRYESQPGTAPQCWPGNAARAAALRAMIDDPHWRAIDWHVDFRSGYRWSPLVLGPATPYAHKPGVDVKLPWELARMQHLPWLALDFIRGGDAANRREFRHQVLDFLAANPPGWGVNWACAMDVSIRAANILLAWDLFRAAGVPFDEAFEAELAAMALAHGRFVMEHLEWSPKHRGNHYLADIAGLAVIAAALPPGAESDPWRVFAAQELEAEILRQFLPDGGNFEASTAYHRLSTELALFGVAALRRLGADFSPPVFERLGRAIAFARAVTKPSGEIVQIGDNDSGRFFKLSPRLDEQGRERVLDVSHLASGLDAAVLGLTLPELPPATRLDGDEPPDTARTATRLEIALADPTALEGLATLCYPDFGLFIWKNARSFISVRCGPIGGNGLGAHAHNDQLAVEMEIDGVAFARDPGTFVYTPDLAARNRYRSALAHFVPRQGHAEPARLDLGPFRLEDRAGARAVRFGDGEFLGCHQGFGEMVWRRVRLGEGRIIVEDSWGGPRITDATMLERHLVETPEQLAALWGLDLAFSPAYGRTEDA</sequence>
<dbReference type="GO" id="GO:0042597">
    <property type="term" value="C:periplasmic space"/>
    <property type="evidence" value="ECO:0007669"/>
    <property type="project" value="UniProtKB-SubCell"/>
</dbReference>
<evidence type="ECO:0000259" key="6">
    <source>
        <dbReference type="Pfam" id="PF16889"/>
    </source>
</evidence>
<dbReference type="Proteomes" id="UP000011744">
    <property type="component" value="Unassembled WGS sequence"/>
</dbReference>
<dbReference type="OrthoDB" id="9763014at2"/>
<dbReference type="AlphaFoldDB" id="M3A9G2"/>
<dbReference type="PANTHER" id="PTHR39210:SF1">
    <property type="entry name" value="HEPARIN-SULFATE LYASE"/>
    <property type="match status" value="1"/>
</dbReference>
<dbReference type="PANTHER" id="PTHR39210">
    <property type="entry name" value="HEPARIN-SULFATE LYASE"/>
    <property type="match status" value="1"/>
</dbReference>
<dbReference type="InterPro" id="IPR012480">
    <property type="entry name" value="Hepar_II_III_C"/>
</dbReference>
<dbReference type="Gene3D" id="1.50.10.100">
    <property type="entry name" value="Chondroitin AC/alginate lyase"/>
    <property type="match status" value="1"/>
</dbReference>
<name>M3A9G2_9PROT</name>
<comment type="subcellular location">
    <subcellularLocation>
        <location evidence="1">Periplasm</location>
    </subcellularLocation>
</comment>